<evidence type="ECO:0000256" key="3">
    <source>
        <dbReference type="ARBA" id="ARBA00022457"/>
    </source>
</evidence>
<evidence type="ECO:0000256" key="2">
    <source>
        <dbReference type="ARBA" id="ARBA00005582"/>
    </source>
</evidence>
<evidence type="ECO:0000256" key="11">
    <source>
        <dbReference type="ARBA" id="ARBA00036904"/>
    </source>
</evidence>
<dbReference type="PRINTS" id="PR00502">
    <property type="entry name" value="NUDIXFAMILY"/>
</dbReference>
<evidence type="ECO:0000256" key="17">
    <source>
        <dbReference type="RuleBase" id="RU003476"/>
    </source>
</evidence>
<dbReference type="PROSITE" id="PS51462">
    <property type="entry name" value="NUDIX"/>
    <property type="match status" value="1"/>
</dbReference>
<evidence type="ECO:0000313" key="20">
    <source>
        <dbReference type="Proteomes" id="UP000648984"/>
    </source>
</evidence>
<evidence type="ECO:0000256" key="16">
    <source>
        <dbReference type="ARBA" id="ARBA00042798"/>
    </source>
</evidence>
<feature type="domain" description="Nudix hydrolase" evidence="18">
    <location>
        <begin position="2"/>
        <end position="131"/>
    </location>
</feature>
<sequence length="313" mass="33750">MTKRVDVAAGVITRTDGRFLLGQRAPGTFYAGYWEFPGGKVEPGESPADALIRELDEELGIRVRKVRPWLTREHVYEHAHVRLHFFDVAEWEGELQDHVHSALSWERSDAQGVGPMLPANGPILKSLRLPRWMGITHAAEIGVARQLSQIDDALKQDLKLIQVREPSMSAADLTAFAGEVVRVARPHGALVMVNGDADIACEVGADGVHLPAAQLRTLSVRPECDWVGASCHTRAELECAAARGLDYAVLGAVFPTATHPGQATLGWGGFGELVRGLPMPVFALGGLARADMDDARDAGAHGVAAIRGSWIQS</sequence>
<name>A0ABX1Q8V8_9RHOO</name>
<dbReference type="Pfam" id="PF02581">
    <property type="entry name" value="TMP-TENI"/>
    <property type="match status" value="1"/>
</dbReference>
<dbReference type="Gene3D" id="3.90.79.10">
    <property type="entry name" value="Nucleoside Triphosphate Pyrophosphohydrolase"/>
    <property type="match status" value="1"/>
</dbReference>
<keyword evidence="5" id="KW-0479">Metal-binding</keyword>
<keyword evidence="3" id="KW-0515">Mutator protein</keyword>
<keyword evidence="6" id="KW-0227">DNA damage</keyword>
<dbReference type="InterPro" id="IPR020476">
    <property type="entry name" value="Nudix_hydrolase"/>
</dbReference>
<dbReference type="InterPro" id="IPR020084">
    <property type="entry name" value="NUDIX_hydrolase_CS"/>
</dbReference>
<keyword evidence="7 17" id="KW-0378">Hydrolase</keyword>
<evidence type="ECO:0000256" key="13">
    <source>
        <dbReference type="ARBA" id="ARBA00040794"/>
    </source>
</evidence>
<dbReference type="RefSeq" id="WP_169258728.1">
    <property type="nucleotide sequence ID" value="NZ_WTVQ01000003.1"/>
</dbReference>
<dbReference type="InterPro" id="IPR047127">
    <property type="entry name" value="MutT-like"/>
</dbReference>
<evidence type="ECO:0000313" key="19">
    <source>
        <dbReference type="EMBL" id="NMG73570.1"/>
    </source>
</evidence>
<proteinExistence type="inferred from homology"/>
<evidence type="ECO:0000256" key="5">
    <source>
        <dbReference type="ARBA" id="ARBA00022723"/>
    </source>
</evidence>
<dbReference type="Pfam" id="PF00293">
    <property type="entry name" value="NUDIX"/>
    <property type="match status" value="1"/>
</dbReference>
<gene>
    <name evidence="19" type="ORF">GPA25_02240</name>
</gene>
<dbReference type="CDD" id="cd03425">
    <property type="entry name" value="NUDIX_MutT_NudA_like"/>
    <property type="match status" value="1"/>
</dbReference>
<dbReference type="InterPro" id="IPR022998">
    <property type="entry name" value="ThiamineP_synth_TenI"/>
</dbReference>
<keyword evidence="20" id="KW-1185">Reference proteome</keyword>
<evidence type="ECO:0000256" key="4">
    <source>
        <dbReference type="ARBA" id="ARBA00022705"/>
    </source>
</evidence>
<reference evidence="19 20" key="1">
    <citation type="submission" date="2019-12" db="EMBL/GenBank/DDBJ databases">
        <title>Comparative genomics gives insights into the taxonomy of the Azoarcus-Aromatoleum group and reveals separate origins of nif in the plant-associated Azoarcus and non-plant-associated Aromatoleum sub-groups.</title>
        <authorList>
            <person name="Lafos M."/>
            <person name="Maluk M."/>
            <person name="Batista M."/>
            <person name="Junghare M."/>
            <person name="Carmona M."/>
            <person name="Faoro H."/>
            <person name="Cruz L.M."/>
            <person name="Battistoni F."/>
            <person name="De Souza E."/>
            <person name="Pedrosa F."/>
            <person name="Chen W.-M."/>
            <person name="Poole P.S."/>
            <person name="Dixon R.A."/>
            <person name="James E.K."/>
        </authorList>
    </citation>
    <scope>NUCLEOTIDE SEQUENCE [LARGE SCALE GENOMIC DNA]</scope>
    <source>
        <strain evidence="19 20">22Lin</strain>
    </source>
</reference>
<evidence type="ECO:0000256" key="15">
    <source>
        <dbReference type="ARBA" id="ARBA00041979"/>
    </source>
</evidence>
<dbReference type="SUPFAM" id="SSF55811">
    <property type="entry name" value="Nudix"/>
    <property type="match status" value="1"/>
</dbReference>
<organism evidence="19 20">
    <name type="scientific">Aromatoleum diolicum</name>
    <dbReference type="NCBI Taxonomy" id="75796"/>
    <lineage>
        <taxon>Bacteria</taxon>
        <taxon>Pseudomonadati</taxon>
        <taxon>Pseudomonadota</taxon>
        <taxon>Betaproteobacteria</taxon>
        <taxon>Rhodocyclales</taxon>
        <taxon>Rhodocyclaceae</taxon>
        <taxon>Aromatoleum</taxon>
    </lineage>
</organism>
<dbReference type="Gene3D" id="3.20.20.70">
    <property type="entry name" value="Aldolase class I"/>
    <property type="match status" value="1"/>
</dbReference>
<evidence type="ECO:0000256" key="1">
    <source>
        <dbReference type="ARBA" id="ARBA00001946"/>
    </source>
</evidence>
<comment type="catalytic activity">
    <reaction evidence="11">
        <text>8-oxo-GTP + H2O = 8-oxo-GMP + diphosphate + H(+)</text>
        <dbReference type="Rhea" id="RHEA:67616"/>
        <dbReference type="ChEBI" id="CHEBI:15377"/>
        <dbReference type="ChEBI" id="CHEBI:15378"/>
        <dbReference type="ChEBI" id="CHEBI:33019"/>
        <dbReference type="ChEBI" id="CHEBI:143553"/>
        <dbReference type="ChEBI" id="CHEBI:145694"/>
    </reaction>
</comment>
<dbReference type="PANTHER" id="PTHR47707:SF1">
    <property type="entry name" value="NUDIX HYDROLASE FAMILY PROTEIN"/>
    <property type="match status" value="1"/>
</dbReference>
<keyword evidence="9" id="KW-0234">DNA repair</keyword>
<keyword evidence="8" id="KW-0460">Magnesium</keyword>
<accession>A0ABX1Q8V8</accession>
<evidence type="ECO:0000259" key="18">
    <source>
        <dbReference type="PROSITE" id="PS51462"/>
    </source>
</evidence>
<keyword evidence="4" id="KW-0235">DNA replication</keyword>
<comment type="similarity">
    <text evidence="2 17">Belongs to the Nudix hydrolase family.</text>
</comment>
<dbReference type="Proteomes" id="UP000648984">
    <property type="component" value="Unassembled WGS sequence"/>
</dbReference>
<evidence type="ECO:0000256" key="7">
    <source>
        <dbReference type="ARBA" id="ARBA00022801"/>
    </source>
</evidence>
<dbReference type="GO" id="GO:0016787">
    <property type="term" value="F:hydrolase activity"/>
    <property type="evidence" value="ECO:0007669"/>
    <property type="project" value="UniProtKB-KW"/>
</dbReference>
<dbReference type="InterPro" id="IPR036206">
    <property type="entry name" value="ThiamineP_synth_sf"/>
</dbReference>
<comment type="caution">
    <text evidence="19">The sequence shown here is derived from an EMBL/GenBank/DDBJ whole genome shotgun (WGS) entry which is preliminary data.</text>
</comment>
<evidence type="ECO:0000256" key="6">
    <source>
        <dbReference type="ARBA" id="ARBA00022763"/>
    </source>
</evidence>
<evidence type="ECO:0000256" key="10">
    <source>
        <dbReference type="ARBA" id="ARBA00035861"/>
    </source>
</evidence>
<evidence type="ECO:0000256" key="8">
    <source>
        <dbReference type="ARBA" id="ARBA00022842"/>
    </source>
</evidence>
<dbReference type="NCBIfam" id="NF006530">
    <property type="entry name" value="PRK08999.1"/>
    <property type="match status" value="1"/>
</dbReference>
<dbReference type="PANTHER" id="PTHR47707">
    <property type="entry name" value="8-OXO-DGTP DIPHOSPHATASE"/>
    <property type="match status" value="1"/>
</dbReference>
<protein>
    <recommendedName>
        <fullName evidence="13">8-oxo-dGTP diphosphatase</fullName>
        <ecNumber evidence="12">3.6.1.55</ecNumber>
    </recommendedName>
    <alternativeName>
        <fullName evidence="16">7,8-dihydro-8-oxoguanine-triphosphatase</fullName>
    </alternativeName>
    <alternativeName>
        <fullName evidence="15">Mutator protein MutT</fullName>
    </alternativeName>
    <alternativeName>
        <fullName evidence="14">dGTP pyrophosphohydrolase</fullName>
    </alternativeName>
</protein>
<dbReference type="CDD" id="cd00564">
    <property type="entry name" value="TMP_TenI"/>
    <property type="match status" value="1"/>
</dbReference>
<evidence type="ECO:0000256" key="14">
    <source>
        <dbReference type="ARBA" id="ARBA00041592"/>
    </source>
</evidence>
<dbReference type="InterPro" id="IPR015797">
    <property type="entry name" value="NUDIX_hydrolase-like_dom_sf"/>
</dbReference>
<evidence type="ECO:0000256" key="12">
    <source>
        <dbReference type="ARBA" id="ARBA00038905"/>
    </source>
</evidence>
<evidence type="ECO:0000256" key="9">
    <source>
        <dbReference type="ARBA" id="ARBA00023204"/>
    </source>
</evidence>
<dbReference type="SUPFAM" id="SSF51391">
    <property type="entry name" value="Thiamin phosphate synthase"/>
    <property type="match status" value="1"/>
</dbReference>
<dbReference type="EC" id="3.6.1.55" evidence="12"/>
<comment type="cofactor">
    <cofactor evidence="1">
        <name>Mg(2+)</name>
        <dbReference type="ChEBI" id="CHEBI:18420"/>
    </cofactor>
</comment>
<dbReference type="EMBL" id="WTVQ01000003">
    <property type="protein sequence ID" value="NMG73570.1"/>
    <property type="molecule type" value="Genomic_DNA"/>
</dbReference>
<dbReference type="PROSITE" id="PS00893">
    <property type="entry name" value="NUDIX_BOX"/>
    <property type="match status" value="1"/>
</dbReference>
<comment type="catalytic activity">
    <reaction evidence="10">
        <text>8-oxo-dGTP + H2O = 8-oxo-dGMP + diphosphate + H(+)</text>
        <dbReference type="Rhea" id="RHEA:31575"/>
        <dbReference type="ChEBI" id="CHEBI:15377"/>
        <dbReference type="ChEBI" id="CHEBI:15378"/>
        <dbReference type="ChEBI" id="CHEBI:33019"/>
        <dbReference type="ChEBI" id="CHEBI:63224"/>
        <dbReference type="ChEBI" id="CHEBI:77896"/>
        <dbReference type="EC" id="3.6.1.55"/>
    </reaction>
</comment>
<dbReference type="InterPro" id="IPR000086">
    <property type="entry name" value="NUDIX_hydrolase_dom"/>
</dbReference>
<dbReference type="InterPro" id="IPR013785">
    <property type="entry name" value="Aldolase_TIM"/>
</dbReference>